<dbReference type="SUPFAM" id="SSF51338">
    <property type="entry name" value="Composite domain of metallo-dependent hydrolases"/>
    <property type="match status" value="1"/>
</dbReference>
<evidence type="ECO:0000259" key="8">
    <source>
        <dbReference type="Pfam" id="PF13382"/>
    </source>
</evidence>
<reference evidence="9" key="2">
    <citation type="submission" date="2021-04" db="EMBL/GenBank/DDBJ databases">
        <authorList>
            <person name="Gilroy R."/>
        </authorList>
    </citation>
    <scope>NUCLEOTIDE SEQUENCE</scope>
    <source>
        <strain evidence="9">ChiSjej3B21-8574</strain>
    </source>
</reference>
<comment type="catalytic activity">
    <reaction evidence="5 6">
        <text>adenine + H2O + H(+) = hypoxanthine + NH4(+)</text>
        <dbReference type="Rhea" id="RHEA:23688"/>
        <dbReference type="ChEBI" id="CHEBI:15377"/>
        <dbReference type="ChEBI" id="CHEBI:15378"/>
        <dbReference type="ChEBI" id="CHEBI:16708"/>
        <dbReference type="ChEBI" id="CHEBI:17368"/>
        <dbReference type="ChEBI" id="CHEBI:28938"/>
        <dbReference type="EC" id="3.5.4.2"/>
    </reaction>
</comment>
<evidence type="ECO:0000259" key="7">
    <source>
        <dbReference type="Pfam" id="PF01979"/>
    </source>
</evidence>
<dbReference type="SUPFAM" id="SSF51556">
    <property type="entry name" value="Metallo-dependent hydrolases"/>
    <property type="match status" value="1"/>
</dbReference>
<protein>
    <recommendedName>
        <fullName evidence="2 6">Adenine deaminase</fullName>
        <shortName evidence="6">Adenase</shortName>
        <shortName evidence="6">Adenine aminase</shortName>
        <ecNumber evidence="2 6">3.5.4.2</ecNumber>
    </recommendedName>
</protein>
<comment type="caution">
    <text evidence="9">The sequence shown here is derived from an EMBL/GenBank/DDBJ whole genome shotgun (WGS) entry which is preliminary data.</text>
</comment>
<dbReference type="AlphaFoldDB" id="A0A9D2PJ55"/>
<dbReference type="InterPro" id="IPR026912">
    <property type="entry name" value="Adenine_deam_C"/>
</dbReference>
<dbReference type="Gene3D" id="2.30.40.10">
    <property type="entry name" value="Urease, subunit C, domain 1"/>
    <property type="match status" value="1"/>
</dbReference>
<evidence type="ECO:0000256" key="4">
    <source>
        <dbReference type="ARBA" id="ARBA00023211"/>
    </source>
</evidence>
<gene>
    <name evidence="6 9" type="primary">ade</name>
    <name evidence="9" type="ORF">H9754_06590</name>
</gene>
<dbReference type="NCBIfam" id="TIGR01178">
    <property type="entry name" value="ade"/>
    <property type="match status" value="1"/>
</dbReference>
<keyword evidence="3 6" id="KW-0378">Hydrolase</keyword>
<evidence type="ECO:0000256" key="6">
    <source>
        <dbReference type="HAMAP-Rule" id="MF_01518"/>
    </source>
</evidence>
<dbReference type="Pfam" id="PF13382">
    <property type="entry name" value="Adenine_deam_C"/>
    <property type="match status" value="1"/>
</dbReference>
<dbReference type="InterPro" id="IPR006679">
    <property type="entry name" value="Adenine_deam"/>
</dbReference>
<evidence type="ECO:0000256" key="5">
    <source>
        <dbReference type="ARBA" id="ARBA00047720"/>
    </source>
</evidence>
<dbReference type="HAMAP" id="MF_01518">
    <property type="entry name" value="Adenine_deamin"/>
    <property type="match status" value="1"/>
</dbReference>
<dbReference type="InterPro" id="IPR006680">
    <property type="entry name" value="Amidohydro-rel"/>
</dbReference>
<comment type="similarity">
    <text evidence="1 6">Belongs to the metallo-dependent hydrolases superfamily. Adenine deaminase family.</text>
</comment>
<dbReference type="CDD" id="cd01295">
    <property type="entry name" value="AdeC"/>
    <property type="match status" value="1"/>
</dbReference>
<proteinExistence type="inferred from homology"/>
<dbReference type="Pfam" id="PF01979">
    <property type="entry name" value="Amidohydro_1"/>
    <property type="match status" value="1"/>
</dbReference>
<comment type="cofactor">
    <cofactor evidence="6">
        <name>Mn(2+)</name>
        <dbReference type="ChEBI" id="CHEBI:29035"/>
    </cofactor>
</comment>
<dbReference type="EMBL" id="DWWD01000025">
    <property type="protein sequence ID" value="HJC50229.1"/>
    <property type="molecule type" value="Genomic_DNA"/>
</dbReference>
<organism evidence="9 10">
    <name type="scientific">Candidatus Anaerostipes avistercoris</name>
    <dbReference type="NCBI Taxonomy" id="2838462"/>
    <lineage>
        <taxon>Bacteria</taxon>
        <taxon>Bacillati</taxon>
        <taxon>Bacillota</taxon>
        <taxon>Clostridia</taxon>
        <taxon>Lachnospirales</taxon>
        <taxon>Lachnospiraceae</taxon>
        <taxon>Anaerostipes</taxon>
    </lineage>
</organism>
<dbReference type="Proteomes" id="UP000823904">
    <property type="component" value="Unassembled WGS sequence"/>
</dbReference>
<dbReference type="EC" id="3.5.4.2" evidence="2 6"/>
<accession>A0A9D2PJ55</accession>
<reference evidence="9" key="1">
    <citation type="journal article" date="2021" name="PeerJ">
        <title>Extensive microbial diversity within the chicken gut microbiome revealed by metagenomics and culture.</title>
        <authorList>
            <person name="Gilroy R."/>
            <person name="Ravi A."/>
            <person name="Getino M."/>
            <person name="Pursley I."/>
            <person name="Horton D.L."/>
            <person name="Alikhan N.F."/>
            <person name="Baker D."/>
            <person name="Gharbi K."/>
            <person name="Hall N."/>
            <person name="Watson M."/>
            <person name="Adriaenssens E.M."/>
            <person name="Foster-Nyarko E."/>
            <person name="Jarju S."/>
            <person name="Secka A."/>
            <person name="Antonio M."/>
            <person name="Oren A."/>
            <person name="Chaudhuri R.R."/>
            <person name="La Ragione R."/>
            <person name="Hildebrand F."/>
            <person name="Pallen M.J."/>
        </authorList>
    </citation>
    <scope>NUCLEOTIDE SEQUENCE</scope>
    <source>
        <strain evidence="9">ChiSjej3B21-8574</strain>
    </source>
</reference>
<evidence type="ECO:0000256" key="3">
    <source>
        <dbReference type="ARBA" id="ARBA00022801"/>
    </source>
</evidence>
<keyword evidence="4 6" id="KW-0464">Manganese</keyword>
<name>A0A9D2PJ55_9FIRM</name>
<dbReference type="InterPro" id="IPR011059">
    <property type="entry name" value="Metal-dep_hydrolase_composite"/>
</dbReference>
<evidence type="ECO:0000313" key="9">
    <source>
        <dbReference type="EMBL" id="HJC50229.1"/>
    </source>
</evidence>
<dbReference type="InterPro" id="IPR032466">
    <property type="entry name" value="Metal_Hydrolase"/>
</dbReference>
<dbReference type="GO" id="GO:0000034">
    <property type="term" value="F:adenine deaminase activity"/>
    <property type="evidence" value="ECO:0007669"/>
    <property type="project" value="UniProtKB-UniRule"/>
</dbReference>
<dbReference type="PANTHER" id="PTHR11113:SF2">
    <property type="entry name" value="ADENINE DEAMINASE"/>
    <property type="match status" value="1"/>
</dbReference>
<dbReference type="GO" id="GO:0006146">
    <property type="term" value="P:adenine catabolic process"/>
    <property type="evidence" value="ECO:0007669"/>
    <property type="project" value="InterPro"/>
</dbReference>
<evidence type="ECO:0000256" key="1">
    <source>
        <dbReference type="ARBA" id="ARBA00006773"/>
    </source>
</evidence>
<feature type="domain" description="Amidohydrolase-related" evidence="7">
    <location>
        <begin position="50"/>
        <end position="333"/>
    </location>
</feature>
<dbReference type="Gene3D" id="3.20.20.140">
    <property type="entry name" value="Metal-dependent hydrolases"/>
    <property type="match status" value="1"/>
</dbReference>
<evidence type="ECO:0000256" key="2">
    <source>
        <dbReference type="ARBA" id="ARBA00012782"/>
    </source>
</evidence>
<sequence length="549" mass="59416">MVYELVLKNGTIIDVKERKLIKGDLAVSKGKIAGIGSFSGEQEVDCSGKYLCPGFIDAHVHIESSMATPLEFARAVMPHGTTTVIADPHELVNVKGNEAMKYILDATENIPLSVYVMMPSSIPATPFETNGADFTAEDMKQWKDHERVLGLGEVMCYPAVLAGDPEIFDKLRLCQGMVIDGHAPGLTGKDLETYVKAGVMTDHECTSYEEAEEKCHAGMKILVREGSAARNAGDIIPGLLGKPEDISNYMFCTDDKHLDTIANEGHISYNVKRSIQLGMNPVDAVAMATYHAASAYGLDQIGVLKKGKDADIVVLDSLEDVSVDQVYRKGRRVGAAMFEMEAAPVEESMLHTVVLSDVSADKIQVKASGKVPVIGMVSGQIVTEFLREEVPSENGLFVPNEEYSKLCVFERHRGTGNAKAAPLKGYGITGGAIATSVAHDSHNIIAAGDNDEDILVAVKMMEKMQGGYVLVSDGEVKGTLPLPVAGLLSMESSEEIQKNIDDMLKKAWDMGISKEIDPFITLSFMALPVIPELRLTDQGLVDVTNFQFI</sequence>
<dbReference type="PANTHER" id="PTHR11113">
    <property type="entry name" value="N-ACETYLGLUCOSAMINE-6-PHOSPHATE DEACETYLASE"/>
    <property type="match status" value="1"/>
</dbReference>
<feature type="domain" description="Adenine deaminase C-terminal" evidence="8">
    <location>
        <begin position="380"/>
        <end position="547"/>
    </location>
</feature>
<evidence type="ECO:0000313" key="10">
    <source>
        <dbReference type="Proteomes" id="UP000823904"/>
    </source>
</evidence>